<protein>
    <recommendedName>
        <fullName evidence="1">Fibrinogen C-terminal domain-containing protein</fullName>
    </recommendedName>
</protein>
<comment type="caution">
    <text evidence="2">The sequence shown here is derived from an EMBL/GenBank/DDBJ whole genome shotgun (WGS) entry which is preliminary data.</text>
</comment>
<accession>A0ABV0NRH6</accession>
<feature type="domain" description="Fibrinogen C-terminal" evidence="1">
    <location>
        <begin position="1"/>
        <end position="45"/>
    </location>
</feature>
<dbReference type="PANTHER" id="PTHR19143:SF254">
    <property type="entry name" value="TENASCIN-R"/>
    <property type="match status" value="1"/>
</dbReference>
<dbReference type="PANTHER" id="PTHR19143">
    <property type="entry name" value="FIBRINOGEN/TENASCIN/ANGIOPOEITIN"/>
    <property type="match status" value="1"/>
</dbReference>
<proteinExistence type="predicted"/>
<keyword evidence="3" id="KW-1185">Reference proteome</keyword>
<evidence type="ECO:0000313" key="3">
    <source>
        <dbReference type="Proteomes" id="UP001476798"/>
    </source>
</evidence>
<dbReference type="PROSITE" id="PS51406">
    <property type="entry name" value="FIBRINOGEN_C_2"/>
    <property type="match status" value="1"/>
</dbReference>
<evidence type="ECO:0000313" key="2">
    <source>
        <dbReference type="EMBL" id="MEQ2173987.1"/>
    </source>
</evidence>
<name>A0ABV0NRH6_9TELE</name>
<evidence type="ECO:0000259" key="1">
    <source>
        <dbReference type="PROSITE" id="PS51406"/>
    </source>
</evidence>
<dbReference type="InterPro" id="IPR050373">
    <property type="entry name" value="Fibrinogen_C-term_domain"/>
</dbReference>
<gene>
    <name evidence="2" type="ORF">GOODEAATRI_003167</name>
</gene>
<dbReference type="EMBL" id="JAHRIO010050094">
    <property type="protein sequence ID" value="MEQ2173987.1"/>
    <property type="molecule type" value="Genomic_DNA"/>
</dbReference>
<dbReference type="InterPro" id="IPR002181">
    <property type="entry name" value="Fibrinogen_a/b/g_C_dom"/>
</dbReference>
<reference evidence="2 3" key="1">
    <citation type="submission" date="2021-06" db="EMBL/GenBank/DDBJ databases">
        <authorList>
            <person name="Palmer J.M."/>
        </authorList>
    </citation>
    <scope>NUCLEOTIDE SEQUENCE [LARGE SCALE GENOMIC DNA]</scope>
    <source>
        <strain evidence="2 3">GA_2019</strain>
        <tissue evidence="2">Muscle</tissue>
    </source>
</reference>
<organism evidence="2 3">
    <name type="scientific">Goodea atripinnis</name>
    <dbReference type="NCBI Taxonomy" id="208336"/>
    <lineage>
        <taxon>Eukaryota</taxon>
        <taxon>Metazoa</taxon>
        <taxon>Chordata</taxon>
        <taxon>Craniata</taxon>
        <taxon>Vertebrata</taxon>
        <taxon>Euteleostomi</taxon>
        <taxon>Actinopterygii</taxon>
        <taxon>Neopterygii</taxon>
        <taxon>Teleostei</taxon>
        <taxon>Neoteleostei</taxon>
        <taxon>Acanthomorphata</taxon>
        <taxon>Ovalentaria</taxon>
        <taxon>Atherinomorphae</taxon>
        <taxon>Cyprinodontiformes</taxon>
        <taxon>Goodeidae</taxon>
        <taxon>Goodea</taxon>
    </lineage>
</organism>
<dbReference type="Pfam" id="PF00147">
    <property type="entry name" value="Fibrinogen_C"/>
    <property type="match status" value="1"/>
</dbReference>
<dbReference type="Proteomes" id="UP001476798">
    <property type="component" value="Unassembled WGS sequence"/>
</dbReference>
<sequence length="66" mass="7660">MSYHQGRPFSTYDNDNDIAVTNCALSYKGAFWYKNCHRVNLMGKYGDKLVPLEGPRTLNRICRDED</sequence>
<dbReference type="SUPFAM" id="SSF56496">
    <property type="entry name" value="Fibrinogen C-terminal domain-like"/>
    <property type="match status" value="1"/>
</dbReference>
<dbReference type="Gene3D" id="4.10.530.10">
    <property type="entry name" value="Gamma-fibrinogen Carboxyl Terminal Fragment, domain 2"/>
    <property type="match status" value="1"/>
</dbReference>
<dbReference type="InterPro" id="IPR036056">
    <property type="entry name" value="Fibrinogen-like_C"/>
</dbReference>